<name>A0A5C6EZW5_9BACT</name>
<organism evidence="2 3">
    <name type="scientific">Rubripirellula tenax</name>
    <dbReference type="NCBI Taxonomy" id="2528015"/>
    <lineage>
        <taxon>Bacteria</taxon>
        <taxon>Pseudomonadati</taxon>
        <taxon>Planctomycetota</taxon>
        <taxon>Planctomycetia</taxon>
        <taxon>Pirellulales</taxon>
        <taxon>Pirellulaceae</taxon>
        <taxon>Rubripirellula</taxon>
    </lineage>
</organism>
<dbReference type="Proteomes" id="UP000318288">
    <property type="component" value="Unassembled WGS sequence"/>
</dbReference>
<dbReference type="PROSITE" id="PS51257">
    <property type="entry name" value="PROKAR_LIPOPROTEIN"/>
    <property type="match status" value="1"/>
</dbReference>
<feature type="signal peptide" evidence="1">
    <location>
        <begin position="1"/>
        <end position="24"/>
    </location>
</feature>
<protein>
    <recommendedName>
        <fullName evidence="4">Secreted protein</fullName>
    </recommendedName>
</protein>
<comment type="caution">
    <text evidence="2">The sequence shown here is derived from an EMBL/GenBank/DDBJ whole genome shotgun (WGS) entry which is preliminary data.</text>
</comment>
<evidence type="ECO:0008006" key="4">
    <source>
        <dbReference type="Google" id="ProtNLM"/>
    </source>
</evidence>
<gene>
    <name evidence="2" type="ORF">Poly51_32910</name>
</gene>
<dbReference type="AlphaFoldDB" id="A0A5C6EZW5"/>
<evidence type="ECO:0000256" key="1">
    <source>
        <dbReference type="SAM" id="SignalP"/>
    </source>
</evidence>
<dbReference type="EMBL" id="SJPW01000004">
    <property type="protein sequence ID" value="TWU54572.1"/>
    <property type="molecule type" value="Genomic_DNA"/>
</dbReference>
<keyword evidence="1" id="KW-0732">Signal</keyword>
<proteinExistence type="predicted"/>
<sequence length="59" mass="6093" precursor="true">MKFFVSTILVSACLLSMGCGGPQATNVADESPDKIAEYNAMRAKEAAAFAVPAEAAKAK</sequence>
<evidence type="ECO:0000313" key="2">
    <source>
        <dbReference type="EMBL" id="TWU54572.1"/>
    </source>
</evidence>
<accession>A0A5C6EZW5</accession>
<feature type="chain" id="PRO_5022659759" description="Secreted protein" evidence="1">
    <location>
        <begin position="25"/>
        <end position="59"/>
    </location>
</feature>
<evidence type="ECO:0000313" key="3">
    <source>
        <dbReference type="Proteomes" id="UP000318288"/>
    </source>
</evidence>
<keyword evidence="3" id="KW-1185">Reference proteome</keyword>
<reference evidence="2 3" key="1">
    <citation type="submission" date="2019-02" db="EMBL/GenBank/DDBJ databases">
        <title>Deep-cultivation of Planctomycetes and their phenomic and genomic characterization uncovers novel biology.</title>
        <authorList>
            <person name="Wiegand S."/>
            <person name="Jogler M."/>
            <person name="Boedeker C."/>
            <person name="Pinto D."/>
            <person name="Vollmers J."/>
            <person name="Rivas-Marin E."/>
            <person name="Kohn T."/>
            <person name="Peeters S.H."/>
            <person name="Heuer A."/>
            <person name="Rast P."/>
            <person name="Oberbeckmann S."/>
            <person name="Bunk B."/>
            <person name="Jeske O."/>
            <person name="Meyerdierks A."/>
            <person name="Storesund J.E."/>
            <person name="Kallscheuer N."/>
            <person name="Luecker S."/>
            <person name="Lage O.M."/>
            <person name="Pohl T."/>
            <person name="Merkel B.J."/>
            <person name="Hornburger P."/>
            <person name="Mueller R.-W."/>
            <person name="Bruemmer F."/>
            <person name="Labrenz M."/>
            <person name="Spormann A.M."/>
            <person name="Op Den Camp H."/>
            <person name="Overmann J."/>
            <person name="Amann R."/>
            <person name="Jetten M.S.M."/>
            <person name="Mascher T."/>
            <person name="Medema M.H."/>
            <person name="Devos D.P."/>
            <person name="Kaster A.-K."/>
            <person name="Ovreas L."/>
            <person name="Rohde M."/>
            <person name="Galperin M.Y."/>
            <person name="Jogler C."/>
        </authorList>
    </citation>
    <scope>NUCLEOTIDE SEQUENCE [LARGE SCALE GENOMIC DNA]</scope>
    <source>
        <strain evidence="2 3">Poly51</strain>
    </source>
</reference>